<protein>
    <submittedName>
        <fullName evidence="1">Uncharacterized protein</fullName>
    </submittedName>
</protein>
<sequence>MPSAKGSKRPLEFIRSRFRRTPPALKTLFGWSVLAFVPGVDEEKIGNYIGKQFPYTTDVPNVAPMNSAQSAPSQSSQPIEGTTSESMSAERPSETSTSSCQDSSQMISRSSSRSSISIYIPRASAC</sequence>
<evidence type="ECO:0000313" key="2">
    <source>
        <dbReference type="Proteomes" id="UP000799755"/>
    </source>
</evidence>
<dbReference type="EMBL" id="MU003492">
    <property type="protein sequence ID" value="KAF2477456.1"/>
    <property type="molecule type" value="Genomic_DNA"/>
</dbReference>
<name>A0ACB6RG59_9PLEO</name>
<organism evidence="1 2">
    <name type="scientific">Lindgomyces ingoldianus</name>
    <dbReference type="NCBI Taxonomy" id="673940"/>
    <lineage>
        <taxon>Eukaryota</taxon>
        <taxon>Fungi</taxon>
        <taxon>Dikarya</taxon>
        <taxon>Ascomycota</taxon>
        <taxon>Pezizomycotina</taxon>
        <taxon>Dothideomycetes</taxon>
        <taxon>Pleosporomycetidae</taxon>
        <taxon>Pleosporales</taxon>
        <taxon>Lindgomycetaceae</taxon>
        <taxon>Lindgomyces</taxon>
    </lineage>
</organism>
<comment type="caution">
    <text evidence="1">The sequence shown here is derived from an EMBL/GenBank/DDBJ whole genome shotgun (WGS) entry which is preliminary data.</text>
</comment>
<keyword evidence="2" id="KW-1185">Reference proteome</keyword>
<gene>
    <name evidence="1" type="ORF">BDR25DRAFT_299387</name>
</gene>
<proteinExistence type="predicted"/>
<reference evidence="1" key="1">
    <citation type="journal article" date="2020" name="Stud. Mycol.">
        <title>101 Dothideomycetes genomes: a test case for predicting lifestyles and emergence of pathogens.</title>
        <authorList>
            <person name="Haridas S."/>
            <person name="Albert R."/>
            <person name="Binder M."/>
            <person name="Bloem J."/>
            <person name="Labutti K."/>
            <person name="Salamov A."/>
            <person name="Andreopoulos B."/>
            <person name="Baker S."/>
            <person name="Barry K."/>
            <person name="Bills G."/>
            <person name="Bluhm B."/>
            <person name="Cannon C."/>
            <person name="Castanera R."/>
            <person name="Culley D."/>
            <person name="Daum C."/>
            <person name="Ezra D."/>
            <person name="Gonzalez J."/>
            <person name="Henrissat B."/>
            <person name="Kuo A."/>
            <person name="Liang C."/>
            <person name="Lipzen A."/>
            <person name="Lutzoni F."/>
            <person name="Magnuson J."/>
            <person name="Mondo S."/>
            <person name="Nolan M."/>
            <person name="Ohm R."/>
            <person name="Pangilinan J."/>
            <person name="Park H.-J."/>
            <person name="Ramirez L."/>
            <person name="Alfaro M."/>
            <person name="Sun H."/>
            <person name="Tritt A."/>
            <person name="Yoshinaga Y."/>
            <person name="Zwiers L.-H."/>
            <person name="Turgeon B."/>
            <person name="Goodwin S."/>
            <person name="Spatafora J."/>
            <person name="Crous P."/>
            <person name="Grigoriev I."/>
        </authorList>
    </citation>
    <scope>NUCLEOTIDE SEQUENCE</scope>
    <source>
        <strain evidence="1">ATCC 200398</strain>
    </source>
</reference>
<accession>A0ACB6RG59</accession>
<dbReference type="Proteomes" id="UP000799755">
    <property type="component" value="Unassembled WGS sequence"/>
</dbReference>
<evidence type="ECO:0000313" key="1">
    <source>
        <dbReference type="EMBL" id="KAF2477456.1"/>
    </source>
</evidence>